<proteinExistence type="inferred from homology"/>
<protein>
    <submittedName>
        <fullName evidence="6">Tripartite ATP-independent transporter solute receptor, DctP family</fullName>
    </submittedName>
</protein>
<evidence type="ECO:0000256" key="4">
    <source>
        <dbReference type="ARBA" id="ARBA00022729"/>
    </source>
</evidence>
<dbReference type="Pfam" id="PF03480">
    <property type="entry name" value="DctP"/>
    <property type="match status" value="1"/>
</dbReference>
<keyword evidence="3" id="KW-0813">Transport</keyword>
<dbReference type="PANTHER" id="PTHR33376:SF4">
    <property type="entry name" value="SIALIC ACID-BINDING PERIPLASMIC PROTEIN SIAP"/>
    <property type="match status" value="1"/>
</dbReference>
<dbReference type="InterPro" id="IPR006311">
    <property type="entry name" value="TAT_signal"/>
</dbReference>
<dbReference type="CDD" id="cd13603">
    <property type="entry name" value="PBP2_TRAP_Siap_TeaA_like"/>
    <property type="match status" value="1"/>
</dbReference>
<dbReference type="GO" id="GO:0030288">
    <property type="term" value="C:outer membrane-bounded periplasmic space"/>
    <property type="evidence" value="ECO:0007669"/>
    <property type="project" value="InterPro"/>
</dbReference>
<dbReference type="Proteomes" id="UP000183447">
    <property type="component" value="Unassembled WGS sequence"/>
</dbReference>
<evidence type="ECO:0000313" key="7">
    <source>
        <dbReference type="Proteomes" id="UP000183447"/>
    </source>
</evidence>
<comment type="subcellular location">
    <subcellularLocation>
        <location evidence="1">Cell envelope</location>
    </subcellularLocation>
</comment>
<name>A0A1K2HXG0_9HYPH</name>
<dbReference type="STRING" id="665118.SAMN02983003_1915"/>
<dbReference type="Gene3D" id="3.40.190.170">
    <property type="entry name" value="Bacterial extracellular solute-binding protein, family 7"/>
    <property type="match status" value="1"/>
</dbReference>
<dbReference type="NCBIfam" id="TIGR00787">
    <property type="entry name" value="dctP"/>
    <property type="match status" value="1"/>
</dbReference>
<dbReference type="InterPro" id="IPR038404">
    <property type="entry name" value="TRAP_DctP_sf"/>
</dbReference>
<dbReference type="PROSITE" id="PS51318">
    <property type="entry name" value="TAT"/>
    <property type="match status" value="1"/>
</dbReference>
<evidence type="ECO:0000256" key="1">
    <source>
        <dbReference type="ARBA" id="ARBA00004196"/>
    </source>
</evidence>
<evidence type="ECO:0000256" key="2">
    <source>
        <dbReference type="ARBA" id="ARBA00009023"/>
    </source>
</evidence>
<gene>
    <name evidence="6" type="ORF">SAMN02983003_1915</name>
</gene>
<dbReference type="GO" id="GO:0055085">
    <property type="term" value="P:transmembrane transport"/>
    <property type="evidence" value="ECO:0007669"/>
    <property type="project" value="InterPro"/>
</dbReference>
<comment type="similarity">
    <text evidence="2">Belongs to the bacterial solute-binding protein 7 family.</text>
</comment>
<dbReference type="NCBIfam" id="NF037995">
    <property type="entry name" value="TRAP_S1"/>
    <property type="match status" value="1"/>
</dbReference>
<dbReference type="RefSeq" id="WP_072341999.1">
    <property type="nucleotide sequence ID" value="NZ_FPKU01000002.1"/>
</dbReference>
<evidence type="ECO:0000313" key="6">
    <source>
        <dbReference type="EMBL" id="SFZ84268.1"/>
    </source>
</evidence>
<dbReference type="EMBL" id="FPKU01000002">
    <property type="protein sequence ID" value="SFZ84268.1"/>
    <property type="molecule type" value="Genomic_DNA"/>
</dbReference>
<dbReference type="InterPro" id="IPR018389">
    <property type="entry name" value="DctP_fam"/>
</dbReference>
<feature type="signal peptide" evidence="5">
    <location>
        <begin position="1"/>
        <end position="33"/>
    </location>
</feature>
<evidence type="ECO:0000256" key="5">
    <source>
        <dbReference type="SAM" id="SignalP"/>
    </source>
</evidence>
<accession>A0A1K2HXG0</accession>
<organism evidence="6 7">
    <name type="scientific">Devosia enhydra</name>
    <dbReference type="NCBI Taxonomy" id="665118"/>
    <lineage>
        <taxon>Bacteria</taxon>
        <taxon>Pseudomonadati</taxon>
        <taxon>Pseudomonadota</taxon>
        <taxon>Alphaproteobacteria</taxon>
        <taxon>Hyphomicrobiales</taxon>
        <taxon>Devosiaceae</taxon>
        <taxon>Devosia</taxon>
    </lineage>
</organism>
<dbReference type="AlphaFoldDB" id="A0A1K2HXG0"/>
<dbReference type="PANTHER" id="PTHR33376">
    <property type="match status" value="1"/>
</dbReference>
<keyword evidence="4 5" id="KW-0732">Signal</keyword>
<keyword evidence="6" id="KW-0675">Receptor</keyword>
<dbReference type="OrthoDB" id="8016675at2"/>
<evidence type="ECO:0000256" key="3">
    <source>
        <dbReference type="ARBA" id="ARBA00022448"/>
    </source>
</evidence>
<keyword evidence="7" id="KW-1185">Reference proteome</keyword>
<feature type="chain" id="PRO_5012973132" evidence="5">
    <location>
        <begin position="34"/>
        <end position="340"/>
    </location>
</feature>
<sequence length="340" mass="36178">MTITETMTRRRMLALSGATLAATALLGTGRAFAQATTLRVGHVLAPTHQFHLGLELAAKTLAASSAGRVDLQVFPSSQLGTERDMNVAIRTGGIDMLLASPGGASVHLKELAILDAPYLFRDNAHWQAVVDGEIGQGWKERMLAESGVRIVGWFHRGTRHVISRNGPYETLGAIAGQKVRVADLPPYPQVFQGFGAVPTPIPFGEMYQALEAGVVDGADAPLDTILAQKLFEVAKYVNLIAWSFAAPGPILMADASWQMLSAEDQQGLEAAIAEGSALVTAAFTEGEEKVKADLQAAGMTLVTPTDLDAWREAAAKAIPTLADSWGGDVELYARIRDYAA</sequence>
<dbReference type="InterPro" id="IPR004682">
    <property type="entry name" value="TRAP_DctP"/>
</dbReference>
<reference evidence="6 7" key="1">
    <citation type="submission" date="2016-11" db="EMBL/GenBank/DDBJ databases">
        <authorList>
            <person name="Jaros S."/>
            <person name="Januszkiewicz K."/>
            <person name="Wedrychowicz H."/>
        </authorList>
    </citation>
    <scope>NUCLEOTIDE SEQUENCE [LARGE SCALE GENOMIC DNA]</scope>
    <source>
        <strain evidence="6 7">ATCC 23634</strain>
    </source>
</reference>